<name>A0AA88IL70_CHASR</name>
<keyword evidence="2" id="KW-1185">Reference proteome</keyword>
<gene>
    <name evidence="1" type="ORF">Q5P01_000306</name>
</gene>
<sequence length="230" mass="24891">MDFGKLTMNKGELKIALRDQLCLHSKFDASLGLQALSSRCCEEAIDRYRDHRLAAAGWFLDVTGSEAPRARSQRRHHPVVLPAVNAMDRSPTRASGEAPGDAAGVANVRAACFSLSVKMYGVYTQIDPRELTDRTRDWPNAASALGDGGSSRAFLGSSATRALVWPPARGRTELGSLDLNGDAWERPIARVAEALLKASLRGDQVARPVVEASWRVLSDGVQGGLRQPTR</sequence>
<accession>A0AA88IL70</accession>
<comment type="caution">
    <text evidence="1">The sequence shown here is derived from an EMBL/GenBank/DDBJ whole genome shotgun (WGS) entry which is preliminary data.</text>
</comment>
<evidence type="ECO:0000313" key="1">
    <source>
        <dbReference type="EMBL" id="KAK2814507.1"/>
    </source>
</evidence>
<proteinExistence type="predicted"/>
<protein>
    <submittedName>
        <fullName evidence="1">Uncharacterized protein</fullName>
    </submittedName>
</protein>
<reference evidence="1" key="1">
    <citation type="submission" date="2023-07" db="EMBL/GenBank/DDBJ databases">
        <title>Chromosome-level Genome Assembly of Striped Snakehead (Channa striata).</title>
        <authorList>
            <person name="Liu H."/>
        </authorList>
    </citation>
    <scope>NUCLEOTIDE SEQUENCE</scope>
    <source>
        <strain evidence="1">Gz</strain>
        <tissue evidence="1">Muscle</tissue>
    </source>
</reference>
<dbReference type="AlphaFoldDB" id="A0AA88IL70"/>
<dbReference type="Proteomes" id="UP001187415">
    <property type="component" value="Unassembled WGS sequence"/>
</dbReference>
<organism evidence="1 2">
    <name type="scientific">Channa striata</name>
    <name type="common">Snakehead murrel</name>
    <name type="synonym">Ophicephalus striatus</name>
    <dbReference type="NCBI Taxonomy" id="64152"/>
    <lineage>
        <taxon>Eukaryota</taxon>
        <taxon>Metazoa</taxon>
        <taxon>Chordata</taxon>
        <taxon>Craniata</taxon>
        <taxon>Vertebrata</taxon>
        <taxon>Euteleostomi</taxon>
        <taxon>Actinopterygii</taxon>
        <taxon>Neopterygii</taxon>
        <taxon>Teleostei</taxon>
        <taxon>Neoteleostei</taxon>
        <taxon>Acanthomorphata</taxon>
        <taxon>Anabantaria</taxon>
        <taxon>Anabantiformes</taxon>
        <taxon>Channoidei</taxon>
        <taxon>Channidae</taxon>
        <taxon>Channa</taxon>
    </lineage>
</organism>
<evidence type="ECO:0000313" key="2">
    <source>
        <dbReference type="Proteomes" id="UP001187415"/>
    </source>
</evidence>
<dbReference type="EMBL" id="JAUPFM010000039">
    <property type="protein sequence ID" value="KAK2814507.1"/>
    <property type="molecule type" value="Genomic_DNA"/>
</dbReference>